<keyword evidence="3 6" id="KW-0227">DNA damage</keyword>
<keyword evidence="4 6" id="KW-0378">Hydrolase</keyword>
<dbReference type="PATRIC" id="fig|1429043.3.peg.1695"/>
<comment type="similarity">
    <text evidence="6">Belongs to the vsr family.</text>
</comment>
<dbReference type="OrthoDB" id="9801520at2"/>
<dbReference type="SUPFAM" id="SSF52980">
    <property type="entry name" value="Restriction endonuclease-like"/>
    <property type="match status" value="1"/>
</dbReference>
<keyword evidence="5 6" id="KW-0234">DNA repair</keyword>
<gene>
    <name evidence="8" type="ORF">X474_08010</name>
</gene>
<dbReference type="Pfam" id="PF03852">
    <property type="entry name" value="Vsr"/>
    <property type="match status" value="1"/>
</dbReference>
<keyword evidence="2 6" id="KW-0255">Endonuclease</keyword>
<dbReference type="GO" id="GO:0016787">
    <property type="term" value="F:hydrolase activity"/>
    <property type="evidence" value="ECO:0007669"/>
    <property type="project" value="UniProtKB-KW"/>
</dbReference>
<evidence type="ECO:0000256" key="5">
    <source>
        <dbReference type="ARBA" id="ARBA00023204"/>
    </source>
</evidence>
<evidence type="ECO:0000256" key="2">
    <source>
        <dbReference type="ARBA" id="ARBA00022759"/>
    </source>
</evidence>
<keyword evidence="9" id="KW-1185">Reference proteome</keyword>
<evidence type="ECO:0000256" key="6">
    <source>
        <dbReference type="PIRNR" id="PIRNR018267"/>
    </source>
</evidence>
<protein>
    <recommendedName>
        <fullName evidence="6">Very short patch repair endonuclease</fullName>
        <ecNumber evidence="6">3.1.-.-</ecNumber>
    </recommendedName>
</protein>
<dbReference type="RefSeq" id="WP_044347786.1">
    <property type="nucleotide sequence ID" value="NZ_AZAC01000010.1"/>
</dbReference>
<dbReference type="PIRSF" id="PIRSF018267">
    <property type="entry name" value="VSR_endonuc"/>
    <property type="match status" value="1"/>
</dbReference>
<comment type="caution">
    <text evidence="8">The sequence shown here is derived from an EMBL/GenBank/DDBJ whole genome shotgun (WGS) entry which is preliminary data.</text>
</comment>
<accession>A0A0D2J8R4</accession>
<evidence type="ECO:0000256" key="3">
    <source>
        <dbReference type="ARBA" id="ARBA00022763"/>
    </source>
</evidence>
<dbReference type="EMBL" id="AZAC01000010">
    <property type="protein sequence ID" value="KIX14534.1"/>
    <property type="molecule type" value="Genomic_DNA"/>
</dbReference>
<dbReference type="AlphaFoldDB" id="A0A0D2J8R4"/>
<proteinExistence type="inferred from homology"/>
<dbReference type="EC" id="3.1.-.-" evidence="6"/>
<sequence length="140" mass="16542">MADNLTQKQRKLTMQRVKSKDTSPEMKVRRLIHGMGYRYRLHCKELPGKPDLVFPRLKKIIFVHGCFWHRHNGCKYAKIPQTNQDYWLPKLAGNETRDLTNQKKLCDLGWSVLIVWECQTKDTASLTEILREFLEEKING</sequence>
<dbReference type="InterPro" id="IPR011335">
    <property type="entry name" value="Restrct_endonuc-II-like"/>
</dbReference>
<evidence type="ECO:0000313" key="8">
    <source>
        <dbReference type="EMBL" id="KIX14534.1"/>
    </source>
</evidence>
<dbReference type="NCBIfam" id="TIGR00632">
    <property type="entry name" value="vsr"/>
    <property type="match status" value="1"/>
</dbReference>
<feature type="region of interest" description="Disordered" evidence="7">
    <location>
        <begin position="1"/>
        <end position="22"/>
    </location>
</feature>
<evidence type="ECO:0000256" key="7">
    <source>
        <dbReference type="SAM" id="MobiDB-lite"/>
    </source>
</evidence>
<evidence type="ECO:0000256" key="4">
    <source>
        <dbReference type="ARBA" id="ARBA00022801"/>
    </source>
</evidence>
<dbReference type="STRING" id="1429043.X474_08010"/>
<dbReference type="FunCoup" id="A0A0D2J8R4">
    <property type="interactions" value="33"/>
</dbReference>
<name>A0A0D2J8R4_9BACT</name>
<organism evidence="8 9">
    <name type="scientific">Dethiosulfatarculus sandiegensis</name>
    <dbReference type="NCBI Taxonomy" id="1429043"/>
    <lineage>
        <taxon>Bacteria</taxon>
        <taxon>Pseudomonadati</taxon>
        <taxon>Thermodesulfobacteriota</taxon>
        <taxon>Desulfarculia</taxon>
        <taxon>Desulfarculales</taxon>
        <taxon>Desulfarculaceae</taxon>
        <taxon>Dethiosulfatarculus</taxon>
    </lineage>
</organism>
<dbReference type="GO" id="GO:0006298">
    <property type="term" value="P:mismatch repair"/>
    <property type="evidence" value="ECO:0007669"/>
    <property type="project" value="UniProtKB-UniRule"/>
</dbReference>
<dbReference type="CDD" id="cd00221">
    <property type="entry name" value="Vsr"/>
    <property type="match status" value="1"/>
</dbReference>
<comment type="function">
    <text evidence="6">May nick specific sequences that contain T:G mispairs resulting from m5C-deamination.</text>
</comment>
<evidence type="ECO:0000313" key="9">
    <source>
        <dbReference type="Proteomes" id="UP000032233"/>
    </source>
</evidence>
<dbReference type="InterPro" id="IPR004603">
    <property type="entry name" value="DNA_mismatch_endonuc_vsr"/>
</dbReference>
<dbReference type="Proteomes" id="UP000032233">
    <property type="component" value="Unassembled WGS sequence"/>
</dbReference>
<dbReference type="GO" id="GO:0004519">
    <property type="term" value="F:endonuclease activity"/>
    <property type="evidence" value="ECO:0007669"/>
    <property type="project" value="UniProtKB-KW"/>
</dbReference>
<dbReference type="InParanoid" id="A0A0D2J8R4"/>
<dbReference type="Gene3D" id="3.40.960.10">
    <property type="entry name" value="VSR Endonuclease"/>
    <property type="match status" value="1"/>
</dbReference>
<reference evidence="8 9" key="1">
    <citation type="submission" date="2013-11" db="EMBL/GenBank/DDBJ databases">
        <title>Metagenomic analysis of a methanogenic consortium involved in long chain n-alkane degradation.</title>
        <authorList>
            <person name="Davidova I.A."/>
            <person name="Callaghan A.V."/>
            <person name="Wawrik B."/>
            <person name="Pruitt S."/>
            <person name="Marks C."/>
            <person name="Duncan K.E."/>
            <person name="Suflita J.M."/>
        </authorList>
    </citation>
    <scope>NUCLEOTIDE SEQUENCE [LARGE SCALE GENOMIC DNA]</scope>
    <source>
        <strain evidence="8 9">SPR</strain>
    </source>
</reference>
<evidence type="ECO:0000256" key="1">
    <source>
        <dbReference type="ARBA" id="ARBA00022722"/>
    </source>
</evidence>
<keyword evidence="1 6" id="KW-0540">Nuclease</keyword>